<keyword evidence="3" id="KW-1185">Reference proteome</keyword>
<organism evidence="2 3">
    <name type="scientific">Streptohalobacillus salinus</name>
    <dbReference type="NCBI Taxonomy" id="621096"/>
    <lineage>
        <taxon>Bacteria</taxon>
        <taxon>Bacillati</taxon>
        <taxon>Bacillota</taxon>
        <taxon>Bacilli</taxon>
        <taxon>Bacillales</taxon>
        <taxon>Bacillaceae</taxon>
        <taxon>Streptohalobacillus</taxon>
    </lineage>
</organism>
<gene>
    <name evidence="2" type="ORF">DES38_11259</name>
</gene>
<dbReference type="Proteomes" id="UP000247922">
    <property type="component" value="Unassembled WGS sequence"/>
</dbReference>
<feature type="domain" description="Glyoxalase-like" evidence="1">
    <location>
        <begin position="6"/>
        <end position="197"/>
    </location>
</feature>
<dbReference type="InterPro" id="IPR025870">
    <property type="entry name" value="Glyoxalase-like_dom"/>
</dbReference>
<protein>
    <submittedName>
        <fullName evidence="2">Glyoxalase-like protein</fullName>
    </submittedName>
</protein>
<dbReference type="Pfam" id="PF13468">
    <property type="entry name" value="Glyoxalase_3"/>
    <property type="match status" value="1"/>
</dbReference>
<dbReference type="PANTHER" id="PTHR40265:SF1">
    <property type="entry name" value="GLYOXALASE-LIKE DOMAIN-CONTAINING PROTEIN"/>
    <property type="match status" value="1"/>
</dbReference>
<evidence type="ECO:0000313" key="3">
    <source>
        <dbReference type="Proteomes" id="UP000247922"/>
    </source>
</evidence>
<accession>A0A2V3W635</accession>
<dbReference type="RefSeq" id="WP_110251900.1">
    <property type="nucleotide sequence ID" value="NZ_QJJR01000012.1"/>
</dbReference>
<dbReference type="OrthoDB" id="9111355at2"/>
<dbReference type="EMBL" id="QJJR01000012">
    <property type="protein sequence ID" value="PXW88491.1"/>
    <property type="molecule type" value="Genomic_DNA"/>
</dbReference>
<proteinExistence type="predicted"/>
<dbReference type="InterPro" id="IPR029068">
    <property type="entry name" value="Glyas_Bleomycin-R_OHBP_Dase"/>
</dbReference>
<name>A0A2V3W635_9BACI</name>
<dbReference type="SUPFAM" id="SSF54593">
    <property type="entry name" value="Glyoxalase/Bleomycin resistance protein/Dihydroxybiphenyl dioxygenase"/>
    <property type="match status" value="1"/>
</dbReference>
<dbReference type="Gene3D" id="3.10.180.10">
    <property type="entry name" value="2,3-Dihydroxybiphenyl 1,2-Dioxygenase, domain 1"/>
    <property type="match status" value="1"/>
</dbReference>
<sequence length="257" mass="29136">MTQLYWDHIVHYVNDLDQVIQQFEKNGLVAFHGGSHTQWGTGNALSYFGLSYIEFLSIEDRQLIEQLDTPNDVVKDAIKYLPEYEVMSRMALRTDDIDQVASELAKTNLSLSPIMDGKRIDAEGHLIEWRMMTISGDFSGLSYPFVIQWKDSDEERQSKREKAGIPLNHPIGEVTIAEGVFEVTDPEASAQHWRKLFGFDVIEQDGTCVKLAIGNQSLIFKKGTANQLKKIVMDIDSDQGANKSIQMGAGEYLFRKR</sequence>
<dbReference type="AlphaFoldDB" id="A0A2V3W635"/>
<comment type="caution">
    <text evidence="2">The sequence shown here is derived from an EMBL/GenBank/DDBJ whole genome shotgun (WGS) entry which is preliminary data.</text>
</comment>
<evidence type="ECO:0000259" key="1">
    <source>
        <dbReference type="Pfam" id="PF13468"/>
    </source>
</evidence>
<evidence type="ECO:0000313" key="2">
    <source>
        <dbReference type="EMBL" id="PXW88491.1"/>
    </source>
</evidence>
<dbReference type="PANTHER" id="PTHR40265">
    <property type="entry name" value="BLL2707 PROTEIN"/>
    <property type="match status" value="1"/>
</dbReference>
<reference evidence="2 3" key="1">
    <citation type="submission" date="2018-05" db="EMBL/GenBank/DDBJ databases">
        <title>Genomic Encyclopedia of Type Strains, Phase IV (KMG-IV): sequencing the most valuable type-strain genomes for metagenomic binning, comparative biology and taxonomic classification.</title>
        <authorList>
            <person name="Goeker M."/>
        </authorList>
    </citation>
    <scope>NUCLEOTIDE SEQUENCE [LARGE SCALE GENOMIC DNA]</scope>
    <source>
        <strain evidence="2 3">DSM 22440</strain>
    </source>
</reference>